<dbReference type="GO" id="GO:0017172">
    <property type="term" value="F:cysteine dioxygenase activity"/>
    <property type="evidence" value="ECO:0007669"/>
    <property type="project" value="UniProtKB-EC"/>
</dbReference>
<dbReference type="PANTHER" id="PTHR22966">
    <property type="entry name" value="2-AMINOETHANETHIOL DIOXYGENASE"/>
    <property type="match status" value="1"/>
</dbReference>
<accession>A0A7I8KYV9</accession>
<dbReference type="SUPFAM" id="SSF51182">
    <property type="entry name" value="RmlC-like cupins"/>
    <property type="match status" value="1"/>
</dbReference>
<evidence type="ECO:0000256" key="7">
    <source>
        <dbReference type="ARBA" id="ARBA00024284"/>
    </source>
</evidence>
<comment type="similarity">
    <text evidence="2">Belongs to the cysteine dioxygenase family.</text>
</comment>
<dbReference type="EMBL" id="LR746272">
    <property type="protein sequence ID" value="CAA7402983.1"/>
    <property type="molecule type" value="Genomic_DNA"/>
</dbReference>
<evidence type="ECO:0000256" key="3">
    <source>
        <dbReference type="ARBA" id="ARBA00013133"/>
    </source>
</evidence>
<evidence type="ECO:0000256" key="4">
    <source>
        <dbReference type="ARBA" id="ARBA00022723"/>
    </source>
</evidence>
<evidence type="ECO:0000256" key="8">
    <source>
        <dbReference type="SAM" id="MobiDB-lite"/>
    </source>
</evidence>
<evidence type="ECO:0000256" key="5">
    <source>
        <dbReference type="ARBA" id="ARBA00023002"/>
    </source>
</evidence>
<proteinExistence type="inferred from homology"/>
<dbReference type="GO" id="GO:0046872">
    <property type="term" value="F:metal ion binding"/>
    <property type="evidence" value="ECO:0007669"/>
    <property type="project" value="UniProtKB-KW"/>
</dbReference>
<gene>
    <name evidence="9" type="ORF">SI8410_09013661</name>
</gene>
<dbReference type="InterPro" id="IPR014710">
    <property type="entry name" value="RmlC-like_jellyroll"/>
</dbReference>
<dbReference type="EC" id="1.13.11.20" evidence="3"/>
<sequence length="271" mass="29591">MRVEGDFADRKARELAAAERVNGPSLKRNRRRQKNSPAMPTLVQKLFNTCREIFSGVQAGVVPSPAGVERLRSVLDRMNPGDVGLNQSMPYFGSFGETEKPPPVTYLHLYECEQFSIGIFCLPPSAVIPLHNHPGMTVFSKLLFGSMHVKSFDWLDGPPPDTEPGLAKVVMDAAFTAPCNTSILYPAAGGNIHCFTAVTACAVLDVLGPPYSDDCTYYNELPCANISSGDSALAAEEGETQGRVWLEQREKKPDDFVVVGGKYRGPRIVVR</sequence>
<feature type="region of interest" description="Disordered" evidence="8">
    <location>
        <begin position="18"/>
        <end position="38"/>
    </location>
</feature>
<organism evidence="9 10">
    <name type="scientific">Spirodela intermedia</name>
    <name type="common">Intermediate duckweed</name>
    <dbReference type="NCBI Taxonomy" id="51605"/>
    <lineage>
        <taxon>Eukaryota</taxon>
        <taxon>Viridiplantae</taxon>
        <taxon>Streptophyta</taxon>
        <taxon>Embryophyta</taxon>
        <taxon>Tracheophyta</taxon>
        <taxon>Spermatophyta</taxon>
        <taxon>Magnoliopsida</taxon>
        <taxon>Liliopsida</taxon>
        <taxon>Araceae</taxon>
        <taxon>Lemnoideae</taxon>
        <taxon>Spirodela</taxon>
    </lineage>
</organism>
<protein>
    <recommendedName>
        <fullName evidence="3">cysteine dioxygenase</fullName>
        <ecNumber evidence="3">1.13.11.20</ecNumber>
    </recommendedName>
</protein>
<name>A0A7I8KYV9_SPIIN</name>
<evidence type="ECO:0000256" key="6">
    <source>
        <dbReference type="ARBA" id="ARBA00023004"/>
    </source>
</evidence>
<evidence type="ECO:0000313" key="10">
    <source>
        <dbReference type="Proteomes" id="UP000663760"/>
    </source>
</evidence>
<reference evidence="9" key="1">
    <citation type="submission" date="2020-02" db="EMBL/GenBank/DDBJ databases">
        <authorList>
            <person name="Scholz U."/>
            <person name="Mascher M."/>
            <person name="Fiebig A."/>
        </authorList>
    </citation>
    <scope>NUCLEOTIDE SEQUENCE</scope>
</reference>
<comment type="cofactor">
    <cofactor evidence="1">
        <name>Fe(2+)</name>
        <dbReference type="ChEBI" id="CHEBI:29033"/>
    </cofactor>
</comment>
<keyword evidence="10" id="KW-1185">Reference proteome</keyword>
<keyword evidence="4" id="KW-0479">Metal-binding</keyword>
<dbReference type="InterPro" id="IPR012864">
    <property type="entry name" value="PCO/ADO"/>
</dbReference>
<evidence type="ECO:0000256" key="1">
    <source>
        <dbReference type="ARBA" id="ARBA00001954"/>
    </source>
</evidence>
<keyword evidence="6" id="KW-0408">Iron</keyword>
<comment type="catalytic activity">
    <reaction evidence="7">
        <text>L-cysteine + O2 = 3-sulfino-L-alanine + H(+)</text>
        <dbReference type="Rhea" id="RHEA:20441"/>
        <dbReference type="ChEBI" id="CHEBI:15378"/>
        <dbReference type="ChEBI" id="CHEBI:15379"/>
        <dbReference type="ChEBI" id="CHEBI:35235"/>
        <dbReference type="ChEBI" id="CHEBI:61085"/>
        <dbReference type="EC" id="1.13.11.20"/>
    </reaction>
    <physiologicalReaction direction="left-to-right" evidence="7">
        <dbReference type="Rhea" id="RHEA:20442"/>
    </physiologicalReaction>
</comment>
<dbReference type="AlphaFoldDB" id="A0A7I8KYV9"/>
<dbReference type="InterPro" id="IPR011051">
    <property type="entry name" value="RmlC_Cupin_sf"/>
</dbReference>
<dbReference type="OrthoDB" id="271433at2759"/>
<dbReference type="CDD" id="cd20289">
    <property type="entry name" value="cupin_ADO"/>
    <property type="match status" value="1"/>
</dbReference>
<dbReference type="PANTHER" id="PTHR22966:SF1">
    <property type="entry name" value="PLANT CYSTEINE OXIDASE 1"/>
    <property type="match status" value="1"/>
</dbReference>
<evidence type="ECO:0000313" key="9">
    <source>
        <dbReference type="EMBL" id="CAA7402983.1"/>
    </source>
</evidence>
<evidence type="ECO:0000256" key="2">
    <source>
        <dbReference type="ARBA" id="ARBA00006622"/>
    </source>
</evidence>
<dbReference type="Gene3D" id="2.60.120.10">
    <property type="entry name" value="Jelly Rolls"/>
    <property type="match status" value="1"/>
</dbReference>
<dbReference type="Pfam" id="PF07847">
    <property type="entry name" value="PCO_ADO"/>
    <property type="match status" value="1"/>
</dbReference>
<keyword evidence="5" id="KW-0560">Oxidoreductase</keyword>
<dbReference type="GO" id="GO:0070483">
    <property type="term" value="P:detection of hypoxia"/>
    <property type="evidence" value="ECO:0007669"/>
    <property type="project" value="UniProtKB-ARBA"/>
</dbReference>
<dbReference type="Proteomes" id="UP000663760">
    <property type="component" value="Chromosome 9"/>
</dbReference>